<evidence type="ECO:0000313" key="10">
    <source>
        <dbReference type="Proteomes" id="UP000183569"/>
    </source>
</evidence>
<dbReference type="InterPro" id="IPR036259">
    <property type="entry name" value="MFS_trans_sf"/>
</dbReference>
<dbReference type="PANTHER" id="PTHR11662">
    <property type="entry name" value="SOLUTE CARRIER FAMILY 17"/>
    <property type="match status" value="1"/>
</dbReference>
<feature type="transmembrane region" description="Helical" evidence="7">
    <location>
        <begin position="338"/>
        <end position="360"/>
    </location>
</feature>
<reference evidence="9 10" key="1">
    <citation type="submission" date="2016-10" db="EMBL/GenBank/DDBJ databases">
        <authorList>
            <person name="Varghese N."/>
            <person name="Submissions S."/>
        </authorList>
    </citation>
    <scope>NUCLEOTIDE SEQUENCE [LARGE SCALE GENOMIC DNA]</scope>
    <source>
        <strain evidence="9 10">CGMCC 1.12102</strain>
    </source>
</reference>
<dbReference type="Gene3D" id="1.20.1250.20">
    <property type="entry name" value="MFS general substrate transporter like domains"/>
    <property type="match status" value="2"/>
</dbReference>
<feature type="domain" description="Major facilitator superfamily (MFS) profile" evidence="8">
    <location>
        <begin position="14"/>
        <end position="427"/>
    </location>
</feature>
<evidence type="ECO:0000256" key="2">
    <source>
        <dbReference type="ARBA" id="ARBA00022475"/>
    </source>
</evidence>
<dbReference type="Pfam" id="PF07690">
    <property type="entry name" value="MFS_1"/>
    <property type="match status" value="1"/>
</dbReference>
<feature type="transmembrane region" description="Helical" evidence="7">
    <location>
        <begin position="172"/>
        <end position="190"/>
    </location>
</feature>
<feature type="transmembrane region" description="Helical" evidence="7">
    <location>
        <begin position="279"/>
        <end position="303"/>
    </location>
</feature>
<dbReference type="GO" id="GO:0022857">
    <property type="term" value="F:transmembrane transporter activity"/>
    <property type="evidence" value="ECO:0007669"/>
    <property type="project" value="InterPro"/>
</dbReference>
<dbReference type="RefSeq" id="WP_017456891.1">
    <property type="nucleotide sequence ID" value="NZ_FMUI01000015.1"/>
</dbReference>
<feature type="transmembrane region" description="Helical" evidence="7">
    <location>
        <begin position="144"/>
        <end position="166"/>
    </location>
</feature>
<feature type="transmembrane region" description="Helical" evidence="7">
    <location>
        <begin position="403"/>
        <end position="422"/>
    </location>
</feature>
<accession>A0A1G4Z434</accession>
<evidence type="ECO:0000256" key="5">
    <source>
        <dbReference type="ARBA" id="ARBA00023136"/>
    </source>
</evidence>
<dbReference type="AlphaFoldDB" id="A0A1G4Z434"/>
<feature type="transmembrane region" description="Helical" evidence="7">
    <location>
        <begin position="372"/>
        <end position="397"/>
    </location>
</feature>
<feature type="transmembrane region" description="Helical" evidence="7">
    <location>
        <begin position="79"/>
        <end position="99"/>
    </location>
</feature>
<dbReference type="GeneID" id="23844938"/>
<dbReference type="CDD" id="cd17319">
    <property type="entry name" value="MFS_ExuT_GudP_like"/>
    <property type="match status" value="1"/>
</dbReference>
<dbReference type="GO" id="GO:0005886">
    <property type="term" value="C:plasma membrane"/>
    <property type="evidence" value="ECO:0007669"/>
    <property type="project" value="UniProtKB-SubCell"/>
</dbReference>
<feature type="transmembrane region" description="Helical" evidence="7">
    <location>
        <begin position="315"/>
        <end position="332"/>
    </location>
</feature>
<comment type="subcellular location">
    <subcellularLocation>
        <location evidence="1">Cell membrane</location>
        <topology evidence="1">Multi-pass membrane protein</topology>
    </subcellularLocation>
</comment>
<name>A0A1G4Z434_9ENTR</name>
<keyword evidence="4 7" id="KW-1133">Transmembrane helix</keyword>
<dbReference type="InterPro" id="IPR000849">
    <property type="entry name" value="Sugar_P_transporter"/>
</dbReference>
<dbReference type="InterPro" id="IPR020846">
    <property type="entry name" value="MFS_dom"/>
</dbReference>
<evidence type="ECO:0000256" key="3">
    <source>
        <dbReference type="ARBA" id="ARBA00022692"/>
    </source>
</evidence>
<feature type="transmembrane region" description="Helical" evidence="7">
    <location>
        <begin position="105"/>
        <end position="123"/>
    </location>
</feature>
<feature type="transmembrane region" description="Helical" evidence="7">
    <location>
        <begin position="53"/>
        <end position="72"/>
    </location>
</feature>
<dbReference type="PROSITE" id="PS50850">
    <property type="entry name" value="MFS"/>
    <property type="match status" value="1"/>
</dbReference>
<dbReference type="InterPro" id="IPR050382">
    <property type="entry name" value="MFS_Na/Anion_cotransporter"/>
</dbReference>
<keyword evidence="5 7" id="KW-0472">Membrane</keyword>
<comment type="caution">
    <text evidence="9">The sequence shown here is derived from an EMBL/GenBank/DDBJ whole genome shotgun (WGS) entry which is preliminary data.</text>
</comment>
<dbReference type="NCBIfam" id="TIGR00893">
    <property type="entry name" value="2A0114"/>
    <property type="match status" value="1"/>
</dbReference>
<evidence type="ECO:0000256" key="1">
    <source>
        <dbReference type="ARBA" id="ARBA00004651"/>
    </source>
</evidence>
<evidence type="ECO:0000259" key="8">
    <source>
        <dbReference type="PROSITE" id="PS50850"/>
    </source>
</evidence>
<evidence type="ECO:0000256" key="4">
    <source>
        <dbReference type="ARBA" id="ARBA00022989"/>
    </source>
</evidence>
<dbReference type="Proteomes" id="UP000183569">
    <property type="component" value="Unassembled WGS sequence"/>
</dbReference>
<evidence type="ECO:0000256" key="7">
    <source>
        <dbReference type="SAM" id="Phobius"/>
    </source>
</evidence>
<dbReference type="EMBL" id="FMUI01000015">
    <property type="protein sequence ID" value="SCX60409.1"/>
    <property type="molecule type" value="Genomic_DNA"/>
</dbReference>
<dbReference type="PANTHER" id="PTHR11662:SF399">
    <property type="entry name" value="FI19708P1-RELATED"/>
    <property type="match status" value="1"/>
</dbReference>
<comment type="similarity">
    <text evidence="6">Belongs to the major facilitator superfamily. Phthalate permease family.</text>
</comment>
<organism evidence="9 10">
    <name type="scientific">Kosakonia sacchari</name>
    <dbReference type="NCBI Taxonomy" id="1158459"/>
    <lineage>
        <taxon>Bacteria</taxon>
        <taxon>Pseudomonadati</taxon>
        <taxon>Pseudomonadota</taxon>
        <taxon>Gammaproteobacteria</taxon>
        <taxon>Enterobacterales</taxon>
        <taxon>Enterobacteriaceae</taxon>
        <taxon>Kosakonia</taxon>
    </lineage>
</organism>
<evidence type="ECO:0000256" key="6">
    <source>
        <dbReference type="ARBA" id="ARBA00038514"/>
    </source>
</evidence>
<sequence length="436" mass="47651">MNTIIKRTNVRYSILLFLFLATVFNYADRATLSVVAPIMSKELGFDPEALGLAFSVFGISYVVMQIPGGWLLDKYGSRLVYGVALIGWSVVTMFQGTIYLYASPLIVLVVLRLMMGAIEAPAFPANSRLSVQWFPNKERGFVTAVYQAAQYISLGIITPLMTIILHTLSWHYVFYYIGAIGVMLGIFWLIKVRDPLSHKEINQHEIDYIRDGGGEPELGSKKGPAKISFAQIKSVCVNRMMIGVYIGQFCVTSITWFFLTWFPTYLYQAKGMSILKVGFVASIPAIAGFIGGLLGGVVSDWLLTRGYSLTTARKFPVICGMLLSCVIVLANYTDSEVVVIAAMSVAFFAKGFGNLGWCVLSDTSPKEVLGIAGGVFNMCGNLASIVTPLVIGVILANTHSFDYAILYVGSMGLIGLFSYLFIVGSLERITLTPTTA</sequence>
<feature type="transmembrane region" description="Helical" evidence="7">
    <location>
        <begin position="242"/>
        <end position="259"/>
    </location>
</feature>
<dbReference type="InterPro" id="IPR011701">
    <property type="entry name" value="MFS"/>
</dbReference>
<protein>
    <submittedName>
        <fullName evidence="9">MFS transporter, ACS family, glucarate transporter</fullName>
    </submittedName>
</protein>
<dbReference type="PIRSF" id="PIRSF002808">
    <property type="entry name" value="Hexose_phosphate_transp"/>
    <property type="match status" value="1"/>
</dbReference>
<keyword evidence="3 7" id="KW-0812">Transmembrane</keyword>
<evidence type="ECO:0000313" key="9">
    <source>
        <dbReference type="EMBL" id="SCX60409.1"/>
    </source>
</evidence>
<dbReference type="SUPFAM" id="SSF103473">
    <property type="entry name" value="MFS general substrate transporter"/>
    <property type="match status" value="1"/>
</dbReference>
<proteinExistence type="inferred from homology"/>
<gene>
    <name evidence="9" type="ORF">SAMN02927897_03960</name>
</gene>
<keyword evidence="2" id="KW-1003">Cell membrane</keyword>